<dbReference type="PANTHER" id="PTHR31326:SF1">
    <property type="entry name" value="PROTEIN CLT2, CHLOROPLASTIC"/>
    <property type="match status" value="1"/>
</dbReference>
<name>A0A250XBK8_9CHLO</name>
<feature type="transmembrane region" description="Helical" evidence="8">
    <location>
        <begin position="320"/>
        <end position="343"/>
    </location>
</feature>
<keyword evidence="4 8" id="KW-0812">Transmembrane</keyword>
<feature type="transmembrane region" description="Helical" evidence="8">
    <location>
        <begin position="283"/>
        <end position="299"/>
    </location>
</feature>
<comment type="similarity">
    <text evidence="2">Belongs to the CRT-like transporter family.</text>
</comment>
<evidence type="ECO:0008006" key="11">
    <source>
        <dbReference type="Google" id="ProtNLM"/>
    </source>
</evidence>
<feature type="region of interest" description="Disordered" evidence="7">
    <location>
        <begin position="58"/>
        <end position="77"/>
    </location>
</feature>
<evidence type="ECO:0000256" key="6">
    <source>
        <dbReference type="ARBA" id="ARBA00023136"/>
    </source>
</evidence>
<accession>A0A250XBK8</accession>
<protein>
    <recommendedName>
        <fullName evidence="11">EamA domain-containing protein</fullName>
    </recommendedName>
</protein>
<feature type="transmembrane region" description="Helical" evidence="8">
    <location>
        <begin position="148"/>
        <end position="169"/>
    </location>
</feature>
<evidence type="ECO:0000256" key="4">
    <source>
        <dbReference type="ARBA" id="ARBA00022692"/>
    </source>
</evidence>
<dbReference type="InterPro" id="IPR037185">
    <property type="entry name" value="EmrE-like"/>
</dbReference>
<dbReference type="Pfam" id="PF08627">
    <property type="entry name" value="CRT-like"/>
    <property type="match status" value="2"/>
</dbReference>
<feature type="transmembrane region" description="Helical" evidence="8">
    <location>
        <begin position="181"/>
        <end position="200"/>
    </location>
</feature>
<evidence type="ECO:0000256" key="8">
    <source>
        <dbReference type="SAM" id="Phobius"/>
    </source>
</evidence>
<sequence>MGSCRVSPKHGQTRSQREYRQNVQNCLLIVKFSSRNCLPAPSPWSKEVRRRRYVSPASSSGNVAESEGPSPSSESAAWRPPLKLIALCGMVLTFGVANRVLYRMALVPMQDYIFFLAQLQNVHYLVVYFGILFFRFRSGAVTASMISINKIPLIMIGACEGISQLLFMISSAHLPGLLLPIINQSYLVWNLLFATVLLGARFNTTQILGCCLIMAGVAVAAVSPSKILCLISSVWQTSRVKNLVASSIGGVGPELAPSAEAVTTAAAAALAESAESVAPLVDPVYVVACVLCFAFPALASTIKEKLFVDARKQLGRSLDIFVVNSFGSLFQFLFVLLLLPLMLSVNHIPLEGLPSYLSEGARCFQGLPPSASGPACDGAPMLPLLYVAANLLFNISMLTLLKSVGTVTTTITGSCLVPLTIIAFMLPLPYLEPAPLQTNIISGCLLLLAGLFIYNFGHLLRPAGSSTSGGASSSPQPLARSNPESQDELPHP</sequence>
<evidence type="ECO:0000256" key="2">
    <source>
        <dbReference type="ARBA" id="ARBA00006690"/>
    </source>
</evidence>
<evidence type="ECO:0000256" key="5">
    <source>
        <dbReference type="ARBA" id="ARBA00022989"/>
    </source>
</evidence>
<organism evidence="9 10">
    <name type="scientific">Chlamydomonas eustigma</name>
    <dbReference type="NCBI Taxonomy" id="1157962"/>
    <lineage>
        <taxon>Eukaryota</taxon>
        <taxon>Viridiplantae</taxon>
        <taxon>Chlorophyta</taxon>
        <taxon>core chlorophytes</taxon>
        <taxon>Chlorophyceae</taxon>
        <taxon>CS clade</taxon>
        <taxon>Chlamydomonadales</taxon>
        <taxon>Chlamydomonadaceae</taxon>
        <taxon>Chlamydomonas</taxon>
    </lineage>
</organism>
<keyword evidence="10" id="KW-1185">Reference proteome</keyword>
<keyword evidence="5 8" id="KW-1133">Transmembrane helix</keyword>
<evidence type="ECO:0000313" key="10">
    <source>
        <dbReference type="Proteomes" id="UP000232323"/>
    </source>
</evidence>
<dbReference type="SUPFAM" id="SSF103481">
    <property type="entry name" value="Multidrug resistance efflux transporter EmrE"/>
    <property type="match status" value="1"/>
</dbReference>
<dbReference type="GO" id="GO:0016020">
    <property type="term" value="C:membrane"/>
    <property type="evidence" value="ECO:0007669"/>
    <property type="project" value="UniProtKB-SubCell"/>
</dbReference>
<dbReference type="AlphaFoldDB" id="A0A250XBK8"/>
<dbReference type="EMBL" id="BEGY01000052">
    <property type="protein sequence ID" value="GAX80465.1"/>
    <property type="molecule type" value="Genomic_DNA"/>
</dbReference>
<evidence type="ECO:0000256" key="3">
    <source>
        <dbReference type="ARBA" id="ARBA00022448"/>
    </source>
</evidence>
<feature type="transmembrane region" description="Helical" evidence="8">
    <location>
        <begin position="113"/>
        <end position="136"/>
    </location>
</feature>
<feature type="transmembrane region" description="Helical" evidence="8">
    <location>
        <begin position="436"/>
        <end position="456"/>
    </location>
</feature>
<feature type="transmembrane region" description="Helical" evidence="8">
    <location>
        <begin position="408"/>
        <end position="430"/>
    </location>
</feature>
<evidence type="ECO:0000313" key="9">
    <source>
        <dbReference type="EMBL" id="GAX80465.1"/>
    </source>
</evidence>
<feature type="compositionally biased region" description="Low complexity" evidence="7">
    <location>
        <begin position="465"/>
        <end position="474"/>
    </location>
</feature>
<reference evidence="9 10" key="1">
    <citation type="submission" date="2017-08" db="EMBL/GenBank/DDBJ databases">
        <title>Acidophilic green algal genome provides insights into adaptation to an acidic environment.</title>
        <authorList>
            <person name="Hirooka S."/>
            <person name="Hirose Y."/>
            <person name="Kanesaki Y."/>
            <person name="Higuchi S."/>
            <person name="Fujiwara T."/>
            <person name="Onuma R."/>
            <person name="Era A."/>
            <person name="Ohbayashi R."/>
            <person name="Uzuka A."/>
            <person name="Nozaki H."/>
            <person name="Yoshikawa H."/>
            <person name="Miyagishima S.Y."/>
        </authorList>
    </citation>
    <scope>NUCLEOTIDE SEQUENCE [LARGE SCALE GENOMIC DNA]</scope>
    <source>
        <strain evidence="9 10">NIES-2499</strain>
    </source>
</reference>
<gene>
    <name evidence="9" type="ORF">CEUSTIGMA_g7904.t1</name>
</gene>
<feature type="compositionally biased region" description="Low complexity" evidence="7">
    <location>
        <begin position="64"/>
        <end position="77"/>
    </location>
</feature>
<feature type="transmembrane region" description="Helical" evidence="8">
    <location>
        <begin position="82"/>
        <end position="101"/>
    </location>
</feature>
<dbReference type="STRING" id="1157962.A0A250XBK8"/>
<evidence type="ECO:0000256" key="1">
    <source>
        <dbReference type="ARBA" id="ARBA00004141"/>
    </source>
</evidence>
<comment type="subcellular location">
    <subcellularLocation>
        <location evidence="1">Membrane</location>
        <topology evidence="1">Multi-pass membrane protein</topology>
    </subcellularLocation>
</comment>
<dbReference type="InterPro" id="IPR013936">
    <property type="entry name" value="CRT-like"/>
</dbReference>
<dbReference type="PANTHER" id="PTHR31326">
    <property type="entry name" value="PROTEIN CLT2, CHLOROPLASTIC"/>
    <property type="match status" value="1"/>
</dbReference>
<dbReference type="OrthoDB" id="416555at2759"/>
<evidence type="ECO:0000256" key="7">
    <source>
        <dbReference type="SAM" id="MobiDB-lite"/>
    </source>
</evidence>
<keyword evidence="6 8" id="KW-0472">Membrane</keyword>
<feature type="region of interest" description="Disordered" evidence="7">
    <location>
        <begin position="465"/>
        <end position="492"/>
    </location>
</feature>
<dbReference type="Proteomes" id="UP000232323">
    <property type="component" value="Unassembled WGS sequence"/>
</dbReference>
<feature type="transmembrane region" description="Helical" evidence="8">
    <location>
        <begin position="207"/>
        <end position="235"/>
    </location>
</feature>
<feature type="transmembrane region" description="Helical" evidence="8">
    <location>
        <begin position="384"/>
        <end position="401"/>
    </location>
</feature>
<proteinExistence type="inferred from homology"/>
<comment type="caution">
    <text evidence="9">The sequence shown here is derived from an EMBL/GenBank/DDBJ whole genome shotgun (WGS) entry which is preliminary data.</text>
</comment>
<keyword evidence="3" id="KW-0813">Transport</keyword>